<dbReference type="Proteomes" id="UP000886042">
    <property type="component" value="Unassembled WGS sequence"/>
</dbReference>
<name>A0A7C3GKN3_9PROT</name>
<reference evidence="2" key="1">
    <citation type="journal article" date="2020" name="mSystems">
        <title>Genome- and Community-Level Interaction Insights into Carbon Utilization and Element Cycling Functions of Hydrothermarchaeota in Hydrothermal Sediment.</title>
        <authorList>
            <person name="Zhou Z."/>
            <person name="Liu Y."/>
            <person name="Xu W."/>
            <person name="Pan J."/>
            <person name="Luo Z.H."/>
            <person name="Li M."/>
        </authorList>
    </citation>
    <scope>NUCLEOTIDE SEQUENCE [LARGE SCALE GENOMIC DNA]</scope>
    <source>
        <strain evidence="2">HyVt-489</strain>
    </source>
</reference>
<dbReference type="InterPro" id="IPR019791">
    <property type="entry name" value="Haem_peroxidase_animal"/>
</dbReference>
<protein>
    <submittedName>
        <fullName evidence="2">Pyridoxamine 5'-phosphate oxidase</fullName>
    </submittedName>
</protein>
<feature type="domain" description="Pyridoxine 5'-phosphate oxidase dimerisation C-terminal" evidence="1">
    <location>
        <begin position="1"/>
        <end position="24"/>
    </location>
</feature>
<dbReference type="EMBL" id="DRMN01000056">
    <property type="protein sequence ID" value="HFB54438.1"/>
    <property type="molecule type" value="Genomic_DNA"/>
</dbReference>
<gene>
    <name evidence="2" type="ORF">ENJ46_00820</name>
</gene>
<sequence length="24" mass="3047">RLHDRLLFSREDLTSDWTKERLYP</sequence>
<evidence type="ECO:0000313" key="2">
    <source>
        <dbReference type="EMBL" id="HFB54438.1"/>
    </source>
</evidence>
<evidence type="ECO:0000259" key="1">
    <source>
        <dbReference type="Pfam" id="PF10590"/>
    </source>
</evidence>
<proteinExistence type="predicted"/>
<dbReference type="InterPro" id="IPR019576">
    <property type="entry name" value="Pyridoxamine_oxidase_dimer_C"/>
</dbReference>
<feature type="non-terminal residue" evidence="2">
    <location>
        <position position="1"/>
    </location>
</feature>
<dbReference type="PROSITE" id="PS50292">
    <property type="entry name" value="PEROXIDASE_3"/>
    <property type="match status" value="1"/>
</dbReference>
<organism evidence="2">
    <name type="scientific">Hellea balneolensis</name>
    <dbReference type="NCBI Taxonomy" id="287478"/>
    <lineage>
        <taxon>Bacteria</taxon>
        <taxon>Pseudomonadati</taxon>
        <taxon>Pseudomonadota</taxon>
        <taxon>Alphaproteobacteria</taxon>
        <taxon>Maricaulales</taxon>
        <taxon>Robiginitomaculaceae</taxon>
        <taxon>Hellea</taxon>
    </lineage>
</organism>
<dbReference type="Pfam" id="PF10590">
    <property type="entry name" value="PNP_phzG_C"/>
    <property type="match status" value="1"/>
</dbReference>
<accession>A0A7C3GKN3</accession>
<comment type="caution">
    <text evidence="2">The sequence shown here is derived from an EMBL/GenBank/DDBJ whole genome shotgun (WGS) entry which is preliminary data.</text>
</comment>
<dbReference type="AlphaFoldDB" id="A0A7C3GKN3"/>